<feature type="compositionally biased region" description="Low complexity" evidence="3">
    <location>
        <begin position="340"/>
        <end position="371"/>
    </location>
</feature>
<keyword evidence="1" id="KW-0732">Signal</keyword>
<protein>
    <submittedName>
        <fullName evidence="5">Feruloyl esterase</fullName>
        <ecNumber evidence="5">3.1.1.73</ecNumber>
    </submittedName>
    <submittedName>
        <fullName evidence="4">LpqC, poly</fullName>
    </submittedName>
</protein>
<gene>
    <name evidence="4" type="ORF">GCM10008170_30360</name>
    <name evidence="5" type="ORF">JOD31_003050</name>
</gene>
<proteinExistence type="predicted"/>
<name>A0A9W6IUX7_9HYPH</name>
<dbReference type="RefSeq" id="WP_204951260.1">
    <property type="nucleotide sequence ID" value="NZ_BSFF01000003.1"/>
</dbReference>
<reference evidence="4" key="3">
    <citation type="submission" date="2023-01" db="EMBL/GenBank/DDBJ databases">
        <authorList>
            <person name="Sun Q."/>
            <person name="Evtushenko L."/>
        </authorList>
    </citation>
    <scope>NUCLEOTIDE SEQUENCE</scope>
    <source>
        <strain evidence="4">VKM B-1606</strain>
    </source>
</reference>
<dbReference type="SUPFAM" id="SSF53474">
    <property type="entry name" value="alpha/beta-Hydrolases"/>
    <property type="match status" value="2"/>
</dbReference>
<dbReference type="InterPro" id="IPR010126">
    <property type="entry name" value="Esterase_phb"/>
</dbReference>
<organism evidence="4 7">
    <name type="scientific">Methylopila capsulata</name>
    <dbReference type="NCBI Taxonomy" id="61654"/>
    <lineage>
        <taxon>Bacteria</taxon>
        <taxon>Pseudomonadati</taxon>
        <taxon>Pseudomonadota</taxon>
        <taxon>Alphaproteobacteria</taxon>
        <taxon>Hyphomicrobiales</taxon>
        <taxon>Methylopilaceae</taxon>
        <taxon>Methylopila</taxon>
    </lineage>
</organism>
<evidence type="ECO:0000256" key="1">
    <source>
        <dbReference type="ARBA" id="ARBA00022729"/>
    </source>
</evidence>
<evidence type="ECO:0000313" key="4">
    <source>
        <dbReference type="EMBL" id="GLK57017.1"/>
    </source>
</evidence>
<dbReference type="PANTHER" id="PTHR43037:SF1">
    <property type="entry name" value="BLL1128 PROTEIN"/>
    <property type="match status" value="1"/>
</dbReference>
<dbReference type="EMBL" id="BSFF01000003">
    <property type="protein sequence ID" value="GLK57017.1"/>
    <property type="molecule type" value="Genomic_DNA"/>
</dbReference>
<dbReference type="Proteomes" id="UP000758856">
    <property type="component" value="Unassembled WGS sequence"/>
</dbReference>
<feature type="region of interest" description="Disordered" evidence="3">
    <location>
        <begin position="340"/>
        <end position="387"/>
    </location>
</feature>
<dbReference type="Pfam" id="PF10503">
    <property type="entry name" value="Esterase_PHB"/>
    <property type="match status" value="1"/>
</dbReference>
<accession>A0A9W6IUX7</accession>
<evidence type="ECO:0000313" key="7">
    <source>
        <dbReference type="Proteomes" id="UP001143400"/>
    </source>
</evidence>
<dbReference type="NCBIfam" id="TIGR01840">
    <property type="entry name" value="esterase_phb"/>
    <property type="match status" value="1"/>
</dbReference>
<dbReference type="Proteomes" id="UP001143400">
    <property type="component" value="Unassembled WGS sequence"/>
</dbReference>
<evidence type="ECO:0000256" key="2">
    <source>
        <dbReference type="ARBA" id="ARBA00022801"/>
    </source>
</evidence>
<evidence type="ECO:0000313" key="6">
    <source>
        <dbReference type="Proteomes" id="UP000758856"/>
    </source>
</evidence>
<reference evidence="5 6" key="2">
    <citation type="submission" date="2021-01" db="EMBL/GenBank/DDBJ databases">
        <title>Genomic Encyclopedia of Type Strains, Phase IV (KMG-IV): sequencing the most valuable type-strain genomes for metagenomic binning, comparative biology and taxonomic classification.</title>
        <authorList>
            <person name="Goeker M."/>
        </authorList>
    </citation>
    <scope>NUCLEOTIDE SEQUENCE [LARGE SCALE GENOMIC DNA]</scope>
    <source>
        <strain evidence="5 6">DSM 6130</strain>
    </source>
</reference>
<comment type="caution">
    <text evidence="4">The sequence shown here is derived from an EMBL/GenBank/DDBJ whole genome shotgun (WGS) entry which is preliminary data.</text>
</comment>
<dbReference type="InterPro" id="IPR029058">
    <property type="entry name" value="AB_hydrolase_fold"/>
</dbReference>
<dbReference type="AlphaFoldDB" id="A0A9W6IUX7"/>
<sequence length="404" mass="41697">MARFGDLASELNPFLKMWSLDGGGASAAGSAPADARLATVAEFGGNPGDLVMRTYTPAGLARGSALVVVLHGCTQTAASFEQSAAWTALADEHGFAVLYPEQHAGNNPKRCFNWFNPEDVARGAGEAASIRAMVGTMVAKHGLDRRRVFVTGLSAGGAMTSALLAAYPDVFAGGAIMAGLPCGAASSVPQAFESMYKGASRPAREWGDAVRDASDHGGPWPKVSVWHGGADSTVVPSNGDEIVKQWLDVHGLHGAKPTVERKGGRTRRVWTGPDGEAVVEQHVVAGMNHGVALDARRGETPGPFMLDVGVSANRDVLAFWGLAPAKAAAKAAEKDAGKPAAANASAAAEPLRPASARRPAAATPTAKPSRSGFAGRMEPEPRRSGRIDVQGVIAKALKAAGLMK</sequence>
<dbReference type="GO" id="GO:0030600">
    <property type="term" value="F:feruloyl esterase activity"/>
    <property type="evidence" value="ECO:0007669"/>
    <property type="project" value="UniProtKB-EC"/>
</dbReference>
<reference evidence="4" key="1">
    <citation type="journal article" date="2014" name="Int. J. Syst. Evol. Microbiol.">
        <title>Complete genome sequence of Corynebacterium casei LMG S-19264T (=DSM 44701T), isolated from a smear-ripened cheese.</title>
        <authorList>
            <consortium name="US DOE Joint Genome Institute (JGI-PGF)"/>
            <person name="Walter F."/>
            <person name="Albersmeier A."/>
            <person name="Kalinowski J."/>
            <person name="Ruckert C."/>
        </authorList>
    </citation>
    <scope>NUCLEOTIDE SEQUENCE</scope>
    <source>
        <strain evidence="4">VKM B-1606</strain>
    </source>
</reference>
<feature type="compositionally biased region" description="Basic and acidic residues" evidence="3">
    <location>
        <begin position="377"/>
        <end position="386"/>
    </location>
</feature>
<keyword evidence="6" id="KW-1185">Reference proteome</keyword>
<keyword evidence="2 5" id="KW-0378">Hydrolase</keyword>
<dbReference type="PANTHER" id="PTHR43037">
    <property type="entry name" value="UNNAMED PRODUCT-RELATED"/>
    <property type="match status" value="1"/>
</dbReference>
<dbReference type="GO" id="GO:0005576">
    <property type="term" value="C:extracellular region"/>
    <property type="evidence" value="ECO:0007669"/>
    <property type="project" value="InterPro"/>
</dbReference>
<evidence type="ECO:0000256" key="3">
    <source>
        <dbReference type="SAM" id="MobiDB-lite"/>
    </source>
</evidence>
<dbReference type="EC" id="3.1.1.73" evidence="5"/>
<dbReference type="EMBL" id="JAFBCY010000003">
    <property type="protein sequence ID" value="MBM7852808.1"/>
    <property type="molecule type" value="Genomic_DNA"/>
</dbReference>
<dbReference type="InterPro" id="IPR050955">
    <property type="entry name" value="Plant_Biomass_Hydrol_Est"/>
</dbReference>
<evidence type="ECO:0000313" key="5">
    <source>
        <dbReference type="EMBL" id="MBM7852808.1"/>
    </source>
</evidence>
<dbReference type="Gene3D" id="3.40.50.1820">
    <property type="entry name" value="alpha/beta hydrolase"/>
    <property type="match status" value="1"/>
</dbReference>